<keyword evidence="3" id="KW-1185">Reference proteome</keyword>
<proteinExistence type="predicted"/>
<gene>
    <name evidence="2" type="ORF">MCOR_43584</name>
</gene>
<organism evidence="2 3">
    <name type="scientific">Mytilus coruscus</name>
    <name type="common">Sea mussel</name>
    <dbReference type="NCBI Taxonomy" id="42192"/>
    <lineage>
        <taxon>Eukaryota</taxon>
        <taxon>Metazoa</taxon>
        <taxon>Spiralia</taxon>
        <taxon>Lophotrochozoa</taxon>
        <taxon>Mollusca</taxon>
        <taxon>Bivalvia</taxon>
        <taxon>Autobranchia</taxon>
        <taxon>Pteriomorphia</taxon>
        <taxon>Mytilida</taxon>
        <taxon>Mytiloidea</taxon>
        <taxon>Mytilidae</taxon>
        <taxon>Mytilinae</taxon>
        <taxon>Mytilus</taxon>
    </lineage>
</organism>
<evidence type="ECO:0000313" key="2">
    <source>
        <dbReference type="EMBL" id="CAC5410393.1"/>
    </source>
</evidence>
<protein>
    <submittedName>
        <fullName evidence="2">Uncharacterized protein</fullName>
    </submittedName>
</protein>
<keyword evidence="1" id="KW-0812">Transmembrane</keyword>
<name>A0A6J8DP63_MYTCO</name>
<reference evidence="2 3" key="1">
    <citation type="submission" date="2020-06" db="EMBL/GenBank/DDBJ databases">
        <authorList>
            <person name="Li R."/>
            <person name="Bekaert M."/>
        </authorList>
    </citation>
    <scope>NUCLEOTIDE SEQUENCE [LARGE SCALE GENOMIC DNA]</scope>
    <source>
        <strain evidence="3">wild</strain>
    </source>
</reference>
<dbReference type="EMBL" id="CACVKT020007770">
    <property type="protein sequence ID" value="CAC5410393.1"/>
    <property type="molecule type" value="Genomic_DNA"/>
</dbReference>
<evidence type="ECO:0000256" key="1">
    <source>
        <dbReference type="SAM" id="Phobius"/>
    </source>
</evidence>
<sequence>MIWIGCDLVNGSCTSKEESTTPSQYFSPGNTSNTFLSTSQANYCLTTACVILIIALCYFVKKHKRNVIEKQQLVITDSENIRVNEQSNENNVMDDGINTYHVIDESQMFKSHDESNSANVYLNVLCSESDSVDDEDNNTDSNGYLHPYQLTREHLPRDFEGESNRNDYTEDGYLLPYNALLERRESVKHVYKKGVITTDVQESSSSTSSVPHTDIERYIHTNHQLQNMMERILHQCAISTEINIADERSKLFTIAMNSRSTQADDEAFNESMC</sequence>
<evidence type="ECO:0000313" key="3">
    <source>
        <dbReference type="Proteomes" id="UP000507470"/>
    </source>
</evidence>
<feature type="transmembrane region" description="Helical" evidence="1">
    <location>
        <begin position="40"/>
        <end position="60"/>
    </location>
</feature>
<dbReference type="AlphaFoldDB" id="A0A6J8DP63"/>
<keyword evidence="1" id="KW-0472">Membrane</keyword>
<dbReference type="OrthoDB" id="6133983at2759"/>
<dbReference type="Proteomes" id="UP000507470">
    <property type="component" value="Unassembled WGS sequence"/>
</dbReference>
<keyword evidence="1" id="KW-1133">Transmembrane helix</keyword>
<accession>A0A6J8DP63</accession>